<evidence type="ECO:0000313" key="1">
    <source>
        <dbReference type="EMBL" id="QCE11244.1"/>
    </source>
</evidence>
<proteinExistence type="predicted"/>
<dbReference type="AlphaFoldDB" id="A0A4D6NEV2"/>
<dbReference type="EMBL" id="CP039354">
    <property type="protein sequence ID" value="QCE11244.1"/>
    <property type="molecule type" value="Genomic_DNA"/>
</dbReference>
<evidence type="ECO:0000313" key="2">
    <source>
        <dbReference type="Proteomes" id="UP000501690"/>
    </source>
</evidence>
<organism evidence="1 2">
    <name type="scientific">Vigna unguiculata</name>
    <name type="common">Cowpea</name>
    <dbReference type="NCBI Taxonomy" id="3917"/>
    <lineage>
        <taxon>Eukaryota</taxon>
        <taxon>Viridiplantae</taxon>
        <taxon>Streptophyta</taxon>
        <taxon>Embryophyta</taxon>
        <taxon>Tracheophyta</taxon>
        <taxon>Spermatophyta</taxon>
        <taxon>Magnoliopsida</taxon>
        <taxon>eudicotyledons</taxon>
        <taxon>Gunneridae</taxon>
        <taxon>Pentapetalae</taxon>
        <taxon>rosids</taxon>
        <taxon>fabids</taxon>
        <taxon>Fabales</taxon>
        <taxon>Fabaceae</taxon>
        <taxon>Papilionoideae</taxon>
        <taxon>50 kb inversion clade</taxon>
        <taxon>NPAAA clade</taxon>
        <taxon>indigoferoid/millettioid clade</taxon>
        <taxon>Phaseoleae</taxon>
        <taxon>Vigna</taxon>
    </lineage>
</organism>
<protein>
    <submittedName>
        <fullName evidence="1">Uncharacterized protein</fullName>
    </submittedName>
</protein>
<gene>
    <name evidence="1" type="ORF">DEO72_LG10g2477</name>
</gene>
<accession>A0A4D6NEV2</accession>
<dbReference type="Proteomes" id="UP000501690">
    <property type="component" value="Linkage Group LG10"/>
</dbReference>
<reference evidence="1 2" key="1">
    <citation type="submission" date="2019-04" db="EMBL/GenBank/DDBJ databases">
        <title>An improved genome assembly and genetic linkage map for asparagus bean, Vigna unguiculata ssp. sesquipedialis.</title>
        <authorList>
            <person name="Xia Q."/>
            <person name="Zhang R."/>
            <person name="Dong Y."/>
        </authorList>
    </citation>
    <scope>NUCLEOTIDE SEQUENCE [LARGE SCALE GENOMIC DNA]</scope>
    <source>
        <tissue evidence="1">Leaf</tissue>
    </source>
</reference>
<name>A0A4D6NEV2_VIGUN</name>
<keyword evidence="2" id="KW-1185">Reference proteome</keyword>
<sequence>MVEWNDGARMQECNGMMVPRHRVQQNDDAMMWWYSSATMQRAIVTVFSEFGVSLRRLRPLSVVDGKDFVIHNVAL</sequence>